<dbReference type="OrthoDB" id="2363873at2759"/>
<dbReference type="RefSeq" id="XP_007782587.1">
    <property type="nucleotide sequence ID" value="XM_007784397.1"/>
</dbReference>
<dbReference type="PANTHER" id="PTHR10272">
    <property type="entry name" value="PLATELET-ACTIVATING FACTOR ACETYLHYDROLASE"/>
    <property type="match status" value="1"/>
</dbReference>
<dbReference type="eggNOG" id="ENOG502SJD0">
    <property type="taxonomic scope" value="Eukaryota"/>
</dbReference>
<reference evidence="7" key="1">
    <citation type="submission" date="2012-06" db="EMBL/GenBank/DDBJ databases">
        <title>The genome sequence of Coniosporium apollinis CBS 100218.</title>
        <authorList>
            <consortium name="The Broad Institute Genome Sequencing Platform"/>
            <person name="Cuomo C."/>
            <person name="Gorbushina A."/>
            <person name="Noack S."/>
            <person name="Walker B."/>
            <person name="Young S.K."/>
            <person name="Zeng Q."/>
            <person name="Gargeya S."/>
            <person name="Fitzgerald M."/>
            <person name="Haas B."/>
            <person name="Abouelleil A."/>
            <person name="Alvarado L."/>
            <person name="Arachchi H.M."/>
            <person name="Berlin A.M."/>
            <person name="Chapman S.B."/>
            <person name="Goldberg J."/>
            <person name="Griggs A."/>
            <person name="Gujja S."/>
            <person name="Hansen M."/>
            <person name="Howarth C."/>
            <person name="Imamovic A."/>
            <person name="Larimer J."/>
            <person name="McCowan C."/>
            <person name="Montmayeur A."/>
            <person name="Murphy C."/>
            <person name="Neiman D."/>
            <person name="Pearson M."/>
            <person name="Priest M."/>
            <person name="Roberts A."/>
            <person name="Saif S."/>
            <person name="Shea T."/>
            <person name="Sisk P."/>
            <person name="Sykes S."/>
            <person name="Wortman J."/>
            <person name="Nusbaum C."/>
            <person name="Birren B."/>
        </authorList>
    </citation>
    <scope>NUCLEOTIDE SEQUENCE [LARGE SCALE GENOMIC DNA]</scope>
    <source>
        <strain evidence="7">CBS 100218</strain>
    </source>
</reference>
<keyword evidence="3" id="KW-0442">Lipid degradation</keyword>
<evidence type="ECO:0000256" key="2">
    <source>
        <dbReference type="ARBA" id="ARBA00022801"/>
    </source>
</evidence>
<accession>R7YZ84</accession>
<gene>
    <name evidence="6" type="ORF">W97_06523</name>
</gene>
<keyword evidence="2" id="KW-0378">Hydrolase</keyword>
<name>R7YZ84_CONA1</name>
<protein>
    <recommendedName>
        <fullName evidence="1">1-alkyl-2-acetylglycerophosphocholine esterase</fullName>
        <ecNumber evidence="1">3.1.1.47</ecNumber>
    </recommendedName>
</protein>
<evidence type="ECO:0000313" key="6">
    <source>
        <dbReference type="EMBL" id="EON67270.1"/>
    </source>
</evidence>
<dbReference type="Proteomes" id="UP000016924">
    <property type="component" value="Unassembled WGS sequence"/>
</dbReference>
<dbReference type="HOGENOM" id="CLU_026278_0_0_1"/>
<dbReference type="GeneID" id="19903834"/>
<dbReference type="InterPro" id="IPR029058">
    <property type="entry name" value="AB_hydrolase_fold"/>
</dbReference>
<keyword evidence="7" id="KW-1185">Reference proteome</keyword>
<evidence type="ECO:0000256" key="4">
    <source>
        <dbReference type="ARBA" id="ARBA00023098"/>
    </source>
</evidence>
<evidence type="ECO:0000313" key="7">
    <source>
        <dbReference type="Proteomes" id="UP000016924"/>
    </source>
</evidence>
<feature type="signal peptide" evidence="5">
    <location>
        <begin position="1"/>
        <end position="22"/>
    </location>
</feature>
<evidence type="ECO:0000256" key="3">
    <source>
        <dbReference type="ARBA" id="ARBA00022963"/>
    </source>
</evidence>
<sequence>MSHLLISIITIGSLFLPTLVNASVLLPPLTGPFSVSLDTAELVDSSRVDPWNSTHTRRLMVSRFNPVPPRQCRSTCPVPYMPPGTAAFQDAAYARLGIPIPPGTFGSLHLQLCCDAKHPKTHPHADWSRNSHPTLFFSPGLGLSRLFYSAIASQVASQGYTVLTIDHPYDADVVEFPDGSLITSALPVNLTDEIVLKVATVRVADVRFILDTLAPHGSHAVKKGRVGMFGHSLGGAVAAAAMYEDERIRAGVTLDGQVGSDAATAGLDRPFLLWGAGGHNSSTDTTWASFKDVMERRGEWVKELELVDSAHLTFTDLPLLRDVLGFAEVVPPQLSSLLGNLKGERVVQILGAYVAAFFDFALKRKREGLLAGPSGAYPEVLFID</sequence>
<dbReference type="GO" id="GO:0016042">
    <property type="term" value="P:lipid catabolic process"/>
    <property type="evidence" value="ECO:0007669"/>
    <property type="project" value="UniProtKB-KW"/>
</dbReference>
<keyword evidence="4" id="KW-0443">Lipid metabolism</keyword>
<dbReference type="Gene3D" id="3.40.50.1820">
    <property type="entry name" value="alpha/beta hydrolase"/>
    <property type="match status" value="1"/>
</dbReference>
<proteinExistence type="predicted"/>
<dbReference type="STRING" id="1168221.R7YZ84"/>
<dbReference type="AlphaFoldDB" id="R7YZ84"/>
<dbReference type="Pfam" id="PF03403">
    <property type="entry name" value="PAF-AH_p_II"/>
    <property type="match status" value="2"/>
</dbReference>
<dbReference type="EC" id="3.1.1.47" evidence="1"/>
<evidence type="ECO:0000256" key="1">
    <source>
        <dbReference type="ARBA" id="ARBA00013201"/>
    </source>
</evidence>
<keyword evidence="5" id="KW-0732">Signal</keyword>
<dbReference type="SUPFAM" id="SSF53474">
    <property type="entry name" value="alpha/beta-Hydrolases"/>
    <property type="match status" value="1"/>
</dbReference>
<feature type="chain" id="PRO_5004450276" description="1-alkyl-2-acetylglycerophosphocholine esterase" evidence="5">
    <location>
        <begin position="23"/>
        <end position="384"/>
    </location>
</feature>
<evidence type="ECO:0000256" key="5">
    <source>
        <dbReference type="SAM" id="SignalP"/>
    </source>
</evidence>
<dbReference type="GO" id="GO:0003847">
    <property type="term" value="F:1-alkyl-2-acetylglycerophosphocholine esterase activity"/>
    <property type="evidence" value="ECO:0007669"/>
    <property type="project" value="UniProtKB-EC"/>
</dbReference>
<dbReference type="EMBL" id="JH767586">
    <property type="protein sequence ID" value="EON67270.1"/>
    <property type="molecule type" value="Genomic_DNA"/>
</dbReference>
<dbReference type="PANTHER" id="PTHR10272:SF14">
    <property type="entry name" value="PAF ACETYLHYDROLASE FAMILY PROTEIN"/>
    <property type="match status" value="1"/>
</dbReference>
<organism evidence="6 7">
    <name type="scientific">Coniosporium apollinis (strain CBS 100218)</name>
    <name type="common">Rock-inhabiting black yeast</name>
    <dbReference type="NCBI Taxonomy" id="1168221"/>
    <lineage>
        <taxon>Eukaryota</taxon>
        <taxon>Fungi</taxon>
        <taxon>Dikarya</taxon>
        <taxon>Ascomycota</taxon>
        <taxon>Pezizomycotina</taxon>
        <taxon>Dothideomycetes</taxon>
        <taxon>Dothideomycetes incertae sedis</taxon>
        <taxon>Coniosporium</taxon>
    </lineage>
</organism>
<dbReference type="OMA" id="PHDTDIV"/>